<dbReference type="PANTHER" id="PTHR40780:SF2">
    <property type="entry name" value="DUF3669 DOMAIN-CONTAINING PROTEIN"/>
    <property type="match status" value="1"/>
</dbReference>
<evidence type="ECO:0008006" key="4">
    <source>
        <dbReference type="Google" id="ProtNLM"/>
    </source>
</evidence>
<evidence type="ECO:0000313" key="3">
    <source>
        <dbReference type="Proteomes" id="UP001278500"/>
    </source>
</evidence>
<comment type="caution">
    <text evidence="2">The sequence shown here is derived from an EMBL/GenBank/DDBJ whole genome shotgun (WGS) entry which is preliminary data.</text>
</comment>
<proteinExistence type="predicted"/>
<dbReference type="RefSeq" id="XP_062680215.1">
    <property type="nucleotide sequence ID" value="XM_062830628.1"/>
</dbReference>
<organism evidence="2 3">
    <name type="scientific">Neurospora tetraspora</name>
    <dbReference type="NCBI Taxonomy" id="94610"/>
    <lineage>
        <taxon>Eukaryota</taxon>
        <taxon>Fungi</taxon>
        <taxon>Dikarya</taxon>
        <taxon>Ascomycota</taxon>
        <taxon>Pezizomycotina</taxon>
        <taxon>Sordariomycetes</taxon>
        <taxon>Sordariomycetidae</taxon>
        <taxon>Sordariales</taxon>
        <taxon>Sordariaceae</taxon>
        <taxon>Neurospora</taxon>
    </lineage>
</organism>
<dbReference type="PANTHER" id="PTHR40780">
    <property type="entry name" value="DUF3669 DOMAIN-CONTAINING PROTEIN"/>
    <property type="match status" value="1"/>
</dbReference>
<sequence>MEDTRSPRDILNQALSLQPTSGPGVVIKVARPFFGDALQNDYHVHQRIADVLARRDSLDHISTVSTESPPKIRVQTPQPNSDSDTSAAGGYSHLWWKKNLSKFPDSETSNNGASILPAPALFTEHIPPLPSALRSALIPLYCLPSQQRSVSSNLVNVDCLARVYLGRGRPRKPDGTIIESANFGLRNYNLHLDQMLDLELPVAQYVTMMAETLAEMHWAAGTDGYDVEFVLGGCRHLRPHCRRLRRRGSDEESHDVVGGGNYGGTKERMAEMWLLNFNLCSRPRRVEETEREGGDEGCADDDDVKMWRIFEKAYLEQSKTLEGKEASEEEMKLPLRFIEACVEKQKTLPDGVDKIVE</sequence>
<accession>A0AAE0JC35</accession>
<dbReference type="AlphaFoldDB" id="A0AAE0JC35"/>
<dbReference type="GeneID" id="87867782"/>
<dbReference type="EMBL" id="JAUEPP010000005">
    <property type="protein sequence ID" value="KAK3342422.1"/>
    <property type="molecule type" value="Genomic_DNA"/>
</dbReference>
<reference evidence="2" key="1">
    <citation type="journal article" date="2023" name="Mol. Phylogenet. Evol.">
        <title>Genome-scale phylogeny and comparative genomics of the fungal order Sordariales.</title>
        <authorList>
            <person name="Hensen N."/>
            <person name="Bonometti L."/>
            <person name="Westerberg I."/>
            <person name="Brannstrom I.O."/>
            <person name="Guillou S."/>
            <person name="Cros-Aarteil S."/>
            <person name="Calhoun S."/>
            <person name="Haridas S."/>
            <person name="Kuo A."/>
            <person name="Mondo S."/>
            <person name="Pangilinan J."/>
            <person name="Riley R."/>
            <person name="LaButti K."/>
            <person name="Andreopoulos B."/>
            <person name="Lipzen A."/>
            <person name="Chen C."/>
            <person name="Yan M."/>
            <person name="Daum C."/>
            <person name="Ng V."/>
            <person name="Clum A."/>
            <person name="Steindorff A."/>
            <person name="Ohm R.A."/>
            <person name="Martin F."/>
            <person name="Silar P."/>
            <person name="Natvig D.O."/>
            <person name="Lalanne C."/>
            <person name="Gautier V."/>
            <person name="Ament-Velasquez S.L."/>
            <person name="Kruys A."/>
            <person name="Hutchinson M.I."/>
            <person name="Powell A.J."/>
            <person name="Barry K."/>
            <person name="Miller A.N."/>
            <person name="Grigoriev I.V."/>
            <person name="Debuchy R."/>
            <person name="Gladieux P."/>
            <person name="Hiltunen Thoren M."/>
            <person name="Johannesson H."/>
        </authorList>
    </citation>
    <scope>NUCLEOTIDE SEQUENCE</scope>
    <source>
        <strain evidence="2">CBS 560.94</strain>
    </source>
</reference>
<dbReference type="Proteomes" id="UP001278500">
    <property type="component" value="Unassembled WGS sequence"/>
</dbReference>
<keyword evidence="3" id="KW-1185">Reference proteome</keyword>
<gene>
    <name evidence="2" type="ORF">B0H65DRAFT_575621</name>
</gene>
<name>A0AAE0JC35_9PEZI</name>
<evidence type="ECO:0000256" key="1">
    <source>
        <dbReference type="SAM" id="MobiDB-lite"/>
    </source>
</evidence>
<feature type="region of interest" description="Disordered" evidence="1">
    <location>
        <begin position="62"/>
        <end position="87"/>
    </location>
</feature>
<protein>
    <recommendedName>
        <fullName evidence="4">DUF3669 domain-containing protein</fullName>
    </recommendedName>
</protein>
<feature type="compositionally biased region" description="Polar residues" evidence="1">
    <location>
        <begin position="75"/>
        <end position="86"/>
    </location>
</feature>
<evidence type="ECO:0000313" key="2">
    <source>
        <dbReference type="EMBL" id="KAK3342422.1"/>
    </source>
</evidence>
<reference evidence="2" key="2">
    <citation type="submission" date="2023-06" db="EMBL/GenBank/DDBJ databases">
        <authorList>
            <consortium name="Lawrence Berkeley National Laboratory"/>
            <person name="Haridas S."/>
            <person name="Hensen N."/>
            <person name="Bonometti L."/>
            <person name="Westerberg I."/>
            <person name="Brannstrom I.O."/>
            <person name="Guillou S."/>
            <person name="Cros-Aarteil S."/>
            <person name="Calhoun S."/>
            <person name="Kuo A."/>
            <person name="Mondo S."/>
            <person name="Pangilinan J."/>
            <person name="Riley R."/>
            <person name="Labutti K."/>
            <person name="Andreopoulos B."/>
            <person name="Lipzen A."/>
            <person name="Chen C."/>
            <person name="Yanf M."/>
            <person name="Daum C."/>
            <person name="Ng V."/>
            <person name="Clum A."/>
            <person name="Steindorff A."/>
            <person name="Ohm R."/>
            <person name="Martin F."/>
            <person name="Silar P."/>
            <person name="Natvig D."/>
            <person name="Lalanne C."/>
            <person name="Gautier V."/>
            <person name="Ament-Velasquez S.L."/>
            <person name="Kruys A."/>
            <person name="Hutchinson M.I."/>
            <person name="Powell A.J."/>
            <person name="Barry K."/>
            <person name="Miller A.N."/>
            <person name="Grigoriev I.V."/>
            <person name="Debuchy R."/>
            <person name="Gladieux P."/>
            <person name="Thoren M.H."/>
            <person name="Johannesson H."/>
        </authorList>
    </citation>
    <scope>NUCLEOTIDE SEQUENCE</scope>
    <source>
        <strain evidence="2">CBS 560.94</strain>
    </source>
</reference>